<comment type="similarity">
    <text evidence="2">Belongs to the plant LTP family.</text>
</comment>
<dbReference type="InterPro" id="IPR043325">
    <property type="entry name" value="LTSS"/>
</dbReference>
<dbReference type="GO" id="GO:0098552">
    <property type="term" value="C:side of membrane"/>
    <property type="evidence" value="ECO:0007669"/>
    <property type="project" value="UniProtKB-KW"/>
</dbReference>
<dbReference type="SMART" id="SM00499">
    <property type="entry name" value="AAI"/>
    <property type="match status" value="1"/>
</dbReference>
<feature type="signal peptide" evidence="10">
    <location>
        <begin position="1"/>
        <end position="31"/>
    </location>
</feature>
<evidence type="ECO:0000256" key="5">
    <source>
        <dbReference type="ARBA" id="ARBA00022729"/>
    </source>
</evidence>
<keyword evidence="3" id="KW-1003">Cell membrane</keyword>
<dbReference type="OrthoDB" id="664243at2759"/>
<dbReference type="AlphaFoldDB" id="A0A9Q1KTZ2"/>
<dbReference type="EMBL" id="JAKOGI010000020">
    <property type="protein sequence ID" value="KAJ8449629.1"/>
    <property type="molecule type" value="Genomic_DNA"/>
</dbReference>
<protein>
    <recommendedName>
        <fullName evidence="11">Bifunctional inhibitor/plant lipid transfer protein/seed storage helical domain-containing protein</fullName>
    </recommendedName>
</protein>
<dbReference type="CDD" id="cd00010">
    <property type="entry name" value="AAI_LTSS"/>
    <property type="match status" value="1"/>
</dbReference>
<evidence type="ECO:0000313" key="12">
    <source>
        <dbReference type="EMBL" id="KAJ8449629.1"/>
    </source>
</evidence>
<feature type="compositionally biased region" description="Low complexity" evidence="9">
    <location>
        <begin position="120"/>
        <end position="136"/>
    </location>
</feature>
<dbReference type="GO" id="GO:0005886">
    <property type="term" value="C:plasma membrane"/>
    <property type="evidence" value="ECO:0007669"/>
    <property type="project" value="UniProtKB-SubCell"/>
</dbReference>
<gene>
    <name evidence="12" type="ORF">Cgig2_005651</name>
</gene>
<organism evidence="12 13">
    <name type="scientific">Carnegiea gigantea</name>
    <dbReference type="NCBI Taxonomy" id="171969"/>
    <lineage>
        <taxon>Eukaryota</taxon>
        <taxon>Viridiplantae</taxon>
        <taxon>Streptophyta</taxon>
        <taxon>Embryophyta</taxon>
        <taxon>Tracheophyta</taxon>
        <taxon>Spermatophyta</taxon>
        <taxon>Magnoliopsida</taxon>
        <taxon>eudicotyledons</taxon>
        <taxon>Gunneridae</taxon>
        <taxon>Pentapetalae</taxon>
        <taxon>Caryophyllales</taxon>
        <taxon>Cactineae</taxon>
        <taxon>Cactaceae</taxon>
        <taxon>Cactoideae</taxon>
        <taxon>Echinocereeae</taxon>
        <taxon>Carnegiea</taxon>
    </lineage>
</organism>
<evidence type="ECO:0000256" key="10">
    <source>
        <dbReference type="SAM" id="SignalP"/>
    </source>
</evidence>
<reference evidence="12" key="1">
    <citation type="submission" date="2022-04" db="EMBL/GenBank/DDBJ databases">
        <title>Carnegiea gigantea Genome sequencing and assembly v2.</title>
        <authorList>
            <person name="Copetti D."/>
            <person name="Sanderson M.J."/>
            <person name="Burquez A."/>
            <person name="Wojciechowski M.F."/>
        </authorList>
    </citation>
    <scope>NUCLEOTIDE SEQUENCE</scope>
    <source>
        <strain evidence="12">SGP5-SGP5p</strain>
        <tissue evidence="12">Aerial part</tissue>
    </source>
</reference>
<accession>A0A9Q1KTZ2</accession>
<evidence type="ECO:0000256" key="4">
    <source>
        <dbReference type="ARBA" id="ARBA00022622"/>
    </source>
</evidence>
<proteinExistence type="inferred from homology"/>
<dbReference type="Gene3D" id="1.10.110.10">
    <property type="entry name" value="Plant lipid-transfer and hydrophobic proteins"/>
    <property type="match status" value="1"/>
</dbReference>
<keyword evidence="8" id="KW-0449">Lipoprotein</keyword>
<dbReference type="InterPro" id="IPR036312">
    <property type="entry name" value="Bifun_inhib/LTP/seed_sf"/>
</dbReference>
<keyword evidence="6" id="KW-1015">Disulfide bond</keyword>
<keyword evidence="4" id="KW-0472">Membrane</keyword>
<keyword evidence="7" id="KW-0325">Glycoprotein</keyword>
<dbReference type="PANTHER" id="PTHR33044">
    <property type="entry name" value="BIFUNCTIONAL INHIBITOR/LIPID-TRANSFER PROTEIN/SEED STORAGE 2S ALBUMIN SUPERFAMILY PROTEIN-RELATED"/>
    <property type="match status" value="1"/>
</dbReference>
<keyword evidence="5 10" id="KW-0732">Signal</keyword>
<feature type="compositionally biased region" description="Polar residues" evidence="9">
    <location>
        <begin position="137"/>
        <end position="147"/>
    </location>
</feature>
<evidence type="ECO:0000256" key="3">
    <source>
        <dbReference type="ARBA" id="ARBA00022475"/>
    </source>
</evidence>
<evidence type="ECO:0000256" key="6">
    <source>
        <dbReference type="ARBA" id="ARBA00023157"/>
    </source>
</evidence>
<feature type="chain" id="PRO_5040310918" description="Bifunctional inhibitor/plant lipid transfer protein/seed storage helical domain-containing protein" evidence="10">
    <location>
        <begin position="32"/>
        <end position="196"/>
    </location>
</feature>
<keyword evidence="4" id="KW-0336">GPI-anchor</keyword>
<comment type="caution">
    <text evidence="12">The sequence shown here is derived from an EMBL/GenBank/DDBJ whole genome shotgun (WGS) entry which is preliminary data.</text>
</comment>
<name>A0A9Q1KTZ2_9CARY</name>
<evidence type="ECO:0000256" key="7">
    <source>
        <dbReference type="ARBA" id="ARBA00023180"/>
    </source>
</evidence>
<sequence>MDISYSPFLPSNLTILILSLLFFTSPLLTVAQQAMLAGPIMAQCGPRLLSMAPCAPFVEGRAPGPNLQCCESLKKVYNEQRDCLCLFLNGTALASLPINSTLALELPGLCSPQIDPSTCSASSSSGNGGSSRSPGSQATFKTPNASTAAAPPVDSDTAPTPSTVEFGMGRNLAYKLKTSHLGVKVAVLTLLLAKLL</sequence>
<dbReference type="Proteomes" id="UP001153076">
    <property type="component" value="Unassembled WGS sequence"/>
</dbReference>
<dbReference type="InterPro" id="IPR016140">
    <property type="entry name" value="Bifunc_inhib/LTP/seed_store"/>
</dbReference>
<evidence type="ECO:0000256" key="9">
    <source>
        <dbReference type="SAM" id="MobiDB-lite"/>
    </source>
</evidence>
<evidence type="ECO:0000256" key="8">
    <source>
        <dbReference type="ARBA" id="ARBA00023288"/>
    </source>
</evidence>
<dbReference type="SUPFAM" id="SSF47699">
    <property type="entry name" value="Bifunctional inhibitor/lipid-transfer protein/seed storage 2S albumin"/>
    <property type="match status" value="1"/>
</dbReference>
<feature type="domain" description="Bifunctional inhibitor/plant lipid transfer protein/seed storage helical" evidence="11">
    <location>
        <begin position="44"/>
        <end position="119"/>
    </location>
</feature>
<keyword evidence="13" id="KW-1185">Reference proteome</keyword>
<dbReference type="Pfam" id="PF14368">
    <property type="entry name" value="LTP_2"/>
    <property type="match status" value="1"/>
</dbReference>
<comment type="subcellular location">
    <subcellularLocation>
        <location evidence="1">Cell membrane</location>
        <topology evidence="1">Lipid-anchor</topology>
        <topology evidence="1">GPI-anchor</topology>
    </subcellularLocation>
</comment>
<evidence type="ECO:0000313" key="13">
    <source>
        <dbReference type="Proteomes" id="UP001153076"/>
    </source>
</evidence>
<evidence type="ECO:0000256" key="1">
    <source>
        <dbReference type="ARBA" id="ARBA00004609"/>
    </source>
</evidence>
<evidence type="ECO:0000256" key="2">
    <source>
        <dbReference type="ARBA" id="ARBA00009748"/>
    </source>
</evidence>
<feature type="region of interest" description="Disordered" evidence="9">
    <location>
        <begin position="120"/>
        <end position="162"/>
    </location>
</feature>
<evidence type="ECO:0000259" key="11">
    <source>
        <dbReference type="SMART" id="SM00499"/>
    </source>
</evidence>